<organism evidence="1 2">
    <name type="scientific">Photobacterium aphoticum</name>
    <dbReference type="NCBI Taxonomy" id="754436"/>
    <lineage>
        <taxon>Bacteria</taxon>
        <taxon>Pseudomonadati</taxon>
        <taxon>Pseudomonadota</taxon>
        <taxon>Gammaproteobacteria</taxon>
        <taxon>Vibrionales</taxon>
        <taxon>Vibrionaceae</taxon>
        <taxon>Photobacterium</taxon>
    </lineage>
</organism>
<dbReference type="AlphaFoldDB" id="A0A090QGR8"/>
<sequence>MAFLFYVAFILNDETDMASLLKIANERWFFGKEDFAEQRFVLPSAM</sequence>
<name>A0A090QGR8_9GAMM</name>
<dbReference type="STRING" id="754436.JCM19237_5014"/>
<evidence type="ECO:0000313" key="2">
    <source>
        <dbReference type="Proteomes" id="UP000029227"/>
    </source>
</evidence>
<evidence type="ECO:0000313" key="1">
    <source>
        <dbReference type="EMBL" id="GAL02121.1"/>
    </source>
</evidence>
<comment type="caution">
    <text evidence="1">The sequence shown here is derived from an EMBL/GenBank/DDBJ whole genome shotgun (WGS) entry which is preliminary data.</text>
</comment>
<protein>
    <submittedName>
        <fullName evidence="1">Uncharacterized protein</fullName>
    </submittedName>
</protein>
<accession>A0A090QGR8</accession>
<proteinExistence type="predicted"/>
<dbReference type="Proteomes" id="UP000029227">
    <property type="component" value="Unassembled WGS sequence"/>
</dbReference>
<dbReference type="EMBL" id="BBMN01000001">
    <property type="protein sequence ID" value="GAL02121.1"/>
    <property type="molecule type" value="Genomic_DNA"/>
</dbReference>
<reference evidence="1 2" key="1">
    <citation type="journal article" date="2014" name="Genome Announc.">
        <title>Draft Genome Sequences of Two Vibrionaceae Species, Vibrio ponticus C121 and Photobacterium aphoticum C119, Isolated as Coral Reef Microbiota.</title>
        <authorList>
            <person name="Al-saari N."/>
            <person name="Meirelles P.M."/>
            <person name="Mino S."/>
            <person name="Suda W."/>
            <person name="Oshima K."/>
            <person name="Hattori M."/>
            <person name="Ohkuma M."/>
            <person name="Thompson F.L."/>
            <person name="Gomez-Gil B."/>
            <person name="Sawabe T."/>
            <person name="Sawabe T."/>
        </authorList>
    </citation>
    <scope>NUCLEOTIDE SEQUENCE [LARGE SCALE GENOMIC DNA]</scope>
    <source>
        <strain evidence="1 2">JCM 19237</strain>
    </source>
</reference>
<gene>
    <name evidence="1" type="ORF">JCM19237_5014</name>
</gene>